<proteinExistence type="predicted"/>
<reference evidence="2" key="1">
    <citation type="submission" date="2016-10" db="EMBL/GenBank/DDBJ databases">
        <authorList>
            <person name="Chevignon G."/>
        </authorList>
    </citation>
    <scope>NUCLEOTIDE SEQUENCE [LARGE SCALE GENOMIC DNA]</scope>
    <source>
        <strain evidence="2">ZA17</strain>
    </source>
</reference>
<reference evidence="2" key="2">
    <citation type="submission" date="2017-11" db="EMBL/GenBank/DDBJ databases">
        <title>PacBio sequencing of new strain of the secondary endosymbiont Candidatus Hamiltonella defensa.</title>
        <authorList>
            <person name="Strand M.R."/>
            <person name="Oliver K."/>
        </authorList>
    </citation>
    <scope>NUCLEOTIDE SEQUENCE [LARGE SCALE GENOMIC DNA]</scope>
    <source>
        <strain evidence="2">ZA17</strain>
    </source>
</reference>
<sequence>MPHKPNLDEDYTRLLQSLLPPGPAWAGDNPLLDGLAPSLARVHQRADDLMKEINPAQSMELTDRYDTLCGLPDPCLDPRPQTREERQQILDAKVNTVGGMHEGFFLEQLRLLGYPTATLEQFQHFDRSPDPAWGDRWRYYWRVHIPAEARIRTMTCVSACDSPLRHWGERAVECVIERLCPSHTQVLFAYPTGDNHASH</sequence>
<dbReference type="AlphaFoldDB" id="A0A2D3TE38"/>
<dbReference type="InterPro" id="IPR018755">
    <property type="entry name" value="Phage_Mu_Gp48"/>
</dbReference>
<gene>
    <name evidence="1" type="ORF">BJP43_07055</name>
</gene>
<accession>A0A2D3TE38</accession>
<evidence type="ECO:0000313" key="1">
    <source>
        <dbReference type="EMBL" id="ATW34055.1"/>
    </source>
</evidence>
<dbReference type="EMBL" id="CP017613">
    <property type="protein sequence ID" value="ATW34055.1"/>
    <property type="molecule type" value="Genomic_DNA"/>
</dbReference>
<dbReference type="Pfam" id="PF10076">
    <property type="entry name" value="Phage_Mu_Gp48"/>
    <property type="match status" value="1"/>
</dbReference>
<protein>
    <submittedName>
        <fullName evidence="1">Phage tail protein</fullName>
    </submittedName>
</protein>
<dbReference type="Proteomes" id="UP000229055">
    <property type="component" value="Chromosome"/>
</dbReference>
<dbReference type="RefSeq" id="WP_100096694.1">
    <property type="nucleotide sequence ID" value="NZ_CP017613.1"/>
</dbReference>
<name>A0A2D3TE38_9ENTR</name>
<organism evidence="1 2">
    <name type="scientific">Candidatus Williamhamiltonella defendens</name>
    <dbReference type="NCBI Taxonomy" id="138072"/>
    <lineage>
        <taxon>Bacteria</taxon>
        <taxon>Pseudomonadati</taxon>
        <taxon>Pseudomonadota</taxon>
        <taxon>Gammaproteobacteria</taxon>
        <taxon>Enterobacterales</taxon>
        <taxon>Enterobacteriaceae</taxon>
        <taxon>aphid secondary symbionts</taxon>
        <taxon>Candidatus Williamhamiltonella</taxon>
    </lineage>
</organism>
<evidence type="ECO:0000313" key="2">
    <source>
        <dbReference type="Proteomes" id="UP000229055"/>
    </source>
</evidence>